<protein>
    <submittedName>
        <fullName evidence="1">Uncharacterized protein</fullName>
    </submittedName>
</protein>
<dbReference type="RefSeq" id="WP_199018464.1">
    <property type="nucleotide sequence ID" value="NZ_JAELUP010000014.1"/>
</dbReference>
<sequence>MGQQEKTVRLKDFCDILFCEYDILYKRLKKFMDFIGVTMDMLKDDSGEIAFYPAEKDILTQLLREMGESYLIQTTSKKSLGKNSSDVYKHAMDFHERMTNIANNIEDEELKTDWLNLIELLSKKQINELNVDLIHKFQEIANQVSGLQLNYNEHVDFLKEIHLGLDQWIETKLSPKVNKEASLLS</sequence>
<comment type="caution">
    <text evidence="1">The sequence shown here is derived from an EMBL/GenBank/DDBJ whole genome shotgun (WGS) entry which is preliminary data.</text>
</comment>
<proteinExistence type="predicted"/>
<dbReference type="EMBL" id="JAELUP010000014">
    <property type="protein sequence ID" value="MBJ6360910.1"/>
    <property type="molecule type" value="Genomic_DNA"/>
</dbReference>
<evidence type="ECO:0000313" key="1">
    <source>
        <dbReference type="EMBL" id="MBJ6360910.1"/>
    </source>
</evidence>
<accession>A0A934MKD1</accession>
<evidence type="ECO:0000313" key="2">
    <source>
        <dbReference type="Proteomes" id="UP000640274"/>
    </source>
</evidence>
<keyword evidence="2" id="KW-1185">Reference proteome</keyword>
<gene>
    <name evidence="1" type="ORF">JFN88_06205</name>
</gene>
<name>A0A934MKD1_9BACL</name>
<dbReference type="Proteomes" id="UP000640274">
    <property type="component" value="Unassembled WGS sequence"/>
</dbReference>
<organism evidence="1 2">
    <name type="scientific">Paenibacillus roseus</name>
    <dbReference type="NCBI Taxonomy" id="2798579"/>
    <lineage>
        <taxon>Bacteria</taxon>
        <taxon>Bacillati</taxon>
        <taxon>Bacillota</taxon>
        <taxon>Bacilli</taxon>
        <taxon>Bacillales</taxon>
        <taxon>Paenibacillaceae</taxon>
        <taxon>Paenibacillus</taxon>
    </lineage>
</organism>
<reference evidence="1" key="1">
    <citation type="submission" date="2020-12" db="EMBL/GenBank/DDBJ databases">
        <authorList>
            <person name="Huq M.A."/>
        </authorList>
    </citation>
    <scope>NUCLEOTIDE SEQUENCE</scope>
    <source>
        <strain evidence="1">MAHUQ-46</strain>
    </source>
</reference>
<dbReference type="AlphaFoldDB" id="A0A934MKD1"/>